<proteinExistence type="predicted"/>
<dbReference type="EMBL" id="CAWYQH010000013">
    <property type="protein sequence ID" value="CAK8674418.1"/>
    <property type="molecule type" value="Genomic_DNA"/>
</dbReference>
<evidence type="ECO:0000256" key="1">
    <source>
        <dbReference type="ARBA" id="ARBA00004123"/>
    </source>
</evidence>
<evidence type="ECO:0000256" key="5">
    <source>
        <dbReference type="ARBA" id="ARBA00023242"/>
    </source>
</evidence>
<comment type="caution">
    <text evidence="8">The sequence shown here is derived from an EMBL/GenBank/DDBJ whole genome shotgun (WGS) entry which is preliminary data.</text>
</comment>
<evidence type="ECO:0000259" key="7">
    <source>
        <dbReference type="PROSITE" id="PS50171"/>
    </source>
</evidence>
<evidence type="ECO:0000256" key="4">
    <source>
        <dbReference type="ARBA" id="ARBA00022833"/>
    </source>
</evidence>
<keyword evidence="9" id="KW-1185">Reference proteome</keyword>
<reference evidence="8 9" key="1">
    <citation type="submission" date="2024-02" db="EMBL/GenBank/DDBJ databases">
        <authorList>
            <person name="Daric V."/>
            <person name="Darras S."/>
        </authorList>
    </citation>
    <scope>NUCLEOTIDE SEQUENCE [LARGE SCALE GENOMIC DNA]</scope>
</reference>
<evidence type="ECO:0000256" key="6">
    <source>
        <dbReference type="SAM" id="MobiDB-lite"/>
    </source>
</evidence>
<dbReference type="Pfam" id="PF06220">
    <property type="entry name" value="zf-U1"/>
    <property type="match status" value="1"/>
</dbReference>
<organism evidence="8 9">
    <name type="scientific">Clavelina lepadiformis</name>
    <name type="common">Light-bulb sea squirt</name>
    <name type="synonym">Ascidia lepadiformis</name>
    <dbReference type="NCBI Taxonomy" id="159417"/>
    <lineage>
        <taxon>Eukaryota</taxon>
        <taxon>Metazoa</taxon>
        <taxon>Chordata</taxon>
        <taxon>Tunicata</taxon>
        <taxon>Ascidiacea</taxon>
        <taxon>Aplousobranchia</taxon>
        <taxon>Clavelinidae</taxon>
        <taxon>Clavelina</taxon>
    </lineage>
</organism>
<feature type="region of interest" description="Disordered" evidence="6">
    <location>
        <begin position="31"/>
        <end position="55"/>
    </location>
</feature>
<feature type="domain" description="Matrin-type" evidence="7">
    <location>
        <begin position="11"/>
        <end position="42"/>
    </location>
</feature>
<feature type="compositionally biased region" description="Basic residues" evidence="6">
    <location>
        <begin position="196"/>
        <end position="216"/>
    </location>
</feature>
<dbReference type="InterPro" id="IPR013085">
    <property type="entry name" value="U1-CZ_Znf_C2H2"/>
</dbReference>
<sequence>MASYWKSQPRKFCEICKCWIGDNKASIDFHERGKSHQEKKKRQLDQIKKRSKEQCANNAKAETYLKQMEAAAKKKYLKDLKEQGVNVDEYLRKQEELEKAANPPTSSSKTVKPKFTEKPTKPKTASFKVEKSQTPQTLQEVYSTSNGHPLGKWTVVESTKNTTQTLIAAKPKAIPVEFAEKRVNETQLDEGETVSFKKRKTNPSKKSRSIRSRIDE</sequence>
<keyword evidence="3" id="KW-0863">Zinc-finger</keyword>
<dbReference type="PROSITE" id="PS50171">
    <property type="entry name" value="ZF_MATRIN"/>
    <property type="match status" value="1"/>
</dbReference>
<dbReference type="SMART" id="SM00451">
    <property type="entry name" value="ZnF_U1"/>
    <property type="match status" value="1"/>
</dbReference>
<dbReference type="PANTHER" id="PTHR13173:SF10">
    <property type="entry name" value="WW DOMAIN-BINDING PROTEIN 4"/>
    <property type="match status" value="1"/>
</dbReference>
<feature type="compositionally biased region" description="Polar residues" evidence="6">
    <location>
        <begin position="132"/>
        <end position="147"/>
    </location>
</feature>
<dbReference type="PANTHER" id="PTHR13173">
    <property type="entry name" value="WW DOMAIN BINDING PROTEIN 4"/>
    <property type="match status" value="1"/>
</dbReference>
<keyword evidence="5" id="KW-0539">Nucleus</keyword>
<keyword evidence="4" id="KW-0862">Zinc</keyword>
<protein>
    <recommendedName>
        <fullName evidence="7">Matrin-type domain-containing protein</fullName>
    </recommendedName>
</protein>
<gene>
    <name evidence="8" type="ORF">CVLEPA_LOCUS4118</name>
</gene>
<comment type="subcellular location">
    <subcellularLocation>
        <location evidence="1">Nucleus</location>
    </subcellularLocation>
</comment>
<feature type="region of interest" description="Disordered" evidence="6">
    <location>
        <begin position="186"/>
        <end position="216"/>
    </location>
</feature>
<evidence type="ECO:0000313" key="9">
    <source>
        <dbReference type="Proteomes" id="UP001642483"/>
    </source>
</evidence>
<accession>A0ABP0F8I4</accession>
<feature type="region of interest" description="Disordered" evidence="6">
    <location>
        <begin position="95"/>
        <end position="150"/>
    </location>
</feature>
<dbReference type="InterPro" id="IPR040023">
    <property type="entry name" value="WBP4"/>
</dbReference>
<keyword evidence="2" id="KW-0479">Metal-binding</keyword>
<evidence type="ECO:0000313" key="8">
    <source>
        <dbReference type="EMBL" id="CAK8674418.1"/>
    </source>
</evidence>
<name>A0ABP0F8I4_CLALP</name>
<evidence type="ECO:0000256" key="3">
    <source>
        <dbReference type="ARBA" id="ARBA00022771"/>
    </source>
</evidence>
<dbReference type="InterPro" id="IPR000690">
    <property type="entry name" value="Matrin/U1-C_Znf_C2H2"/>
</dbReference>
<evidence type="ECO:0000256" key="2">
    <source>
        <dbReference type="ARBA" id="ARBA00022723"/>
    </source>
</evidence>
<dbReference type="Proteomes" id="UP001642483">
    <property type="component" value="Unassembled WGS sequence"/>
</dbReference>
<dbReference type="InterPro" id="IPR003604">
    <property type="entry name" value="Matrin/U1-like-C_Znf_C2H2"/>
</dbReference>